<keyword evidence="3" id="KW-0808">Transferase</keyword>
<evidence type="ECO:0000256" key="5">
    <source>
        <dbReference type="ARBA" id="ARBA00047175"/>
    </source>
</evidence>
<dbReference type="CDD" id="cd00614">
    <property type="entry name" value="CGS_like"/>
    <property type="match status" value="1"/>
</dbReference>
<dbReference type="GO" id="GO:0047982">
    <property type="term" value="F:homocysteine desulfhydrase activity"/>
    <property type="evidence" value="ECO:0007669"/>
    <property type="project" value="UniProtKB-EC"/>
</dbReference>
<dbReference type="FunFam" id="3.40.640.10:FF:000046">
    <property type="entry name" value="Cystathionine gamma-lyase"/>
    <property type="match status" value="1"/>
</dbReference>
<dbReference type="GO" id="GO:0005737">
    <property type="term" value="C:cytoplasm"/>
    <property type="evidence" value="ECO:0007669"/>
    <property type="project" value="TreeGrafter"/>
</dbReference>
<evidence type="ECO:0000256" key="3">
    <source>
        <dbReference type="ARBA" id="ARBA00022679"/>
    </source>
</evidence>
<dbReference type="Gene3D" id="3.90.1150.10">
    <property type="entry name" value="Aspartate Aminotransferase, domain 1"/>
    <property type="match status" value="1"/>
</dbReference>
<evidence type="ECO:0000256" key="8">
    <source>
        <dbReference type="ARBA" id="ARBA00052699"/>
    </source>
</evidence>
<evidence type="ECO:0000256" key="4">
    <source>
        <dbReference type="ARBA" id="ARBA00022898"/>
    </source>
</evidence>
<dbReference type="AlphaFoldDB" id="A0A1M5ZYR5"/>
<protein>
    <recommendedName>
        <fullName evidence="5">homocysteine desulfhydrase</fullName>
        <ecNumber evidence="5">4.4.1.2</ecNumber>
    </recommendedName>
    <alternativeName>
        <fullName evidence="6">Homocysteine desulfhydrase</fullName>
    </alternativeName>
</protein>
<sequence>MKFTTKLIHGNEALDSTGATNTPVFLSNAYAHTSPEKLEGIFKGTAMGFAYTRISNPTINAFERRIASVEGAMAATAAASGMSAIYLAIMNIVESGDEIISSSGLFGGTYTLFRNLKSYGIKTNFLETLDEECLEKVVTEKTKVLFAEAIGNPKLDILDIEKVSEFCNKHNIIFIVDSTITTPYLINPIKYGADVVIHSTSKYINGTSNSIGGVIVDGGSTKYKSEKFENFSNYSKKFGKMAFTGKLRDTIGKDLGAALSPMSAFLNLTGIETLSLRMKQHCENTLKVAEYLEAHEKVVSINYPKLKSSPYFDLVEKYYEKGASGILTFRLGSKERCFKFINALKLIVNLSNVGDTKTLIIHPASTICLNNTEEEKLQMGVYEDLIRLSVGIEDIEDIIGDIEEALKAI</sequence>
<dbReference type="Proteomes" id="UP000184241">
    <property type="component" value="Unassembled WGS sequence"/>
</dbReference>
<accession>A0A1M5ZYR5</accession>
<dbReference type="InterPro" id="IPR006235">
    <property type="entry name" value="OAc-hSer/O-AcSer_sulfhydrylase"/>
</dbReference>
<dbReference type="GO" id="GO:0006535">
    <property type="term" value="P:cysteine biosynthetic process from serine"/>
    <property type="evidence" value="ECO:0007669"/>
    <property type="project" value="TreeGrafter"/>
</dbReference>
<comment type="catalytic activity">
    <reaction evidence="7">
        <text>L-homocysteine + H2O = 2-oxobutanoate + hydrogen sulfide + NH4(+) + H(+)</text>
        <dbReference type="Rhea" id="RHEA:14501"/>
        <dbReference type="ChEBI" id="CHEBI:15377"/>
        <dbReference type="ChEBI" id="CHEBI:15378"/>
        <dbReference type="ChEBI" id="CHEBI:16763"/>
        <dbReference type="ChEBI" id="CHEBI:28938"/>
        <dbReference type="ChEBI" id="CHEBI:29919"/>
        <dbReference type="ChEBI" id="CHEBI:58199"/>
        <dbReference type="EC" id="4.4.1.2"/>
    </reaction>
    <physiologicalReaction direction="left-to-right" evidence="7">
        <dbReference type="Rhea" id="RHEA:14502"/>
    </physiologicalReaction>
</comment>
<name>A0A1M5ZYR5_9CLOT</name>
<dbReference type="PANTHER" id="PTHR43797:SF2">
    <property type="entry name" value="HOMOCYSTEINE_CYSTEINE SYNTHASE"/>
    <property type="match status" value="1"/>
</dbReference>
<dbReference type="PIRSF" id="PIRSF001434">
    <property type="entry name" value="CGS"/>
    <property type="match status" value="1"/>
</dbReference>
<dbReference type="InterPro" id="IPR015422">
    <property type="entry name" value="PyrdxlP-dep_Trfase_small"/>
</dbReference>
<dbReference type="GO" id="GO:0071269">
    <property type="term" value="P:L-homocysteine biosynthetic process"/>
    <property type="evidence" value="ECO:0007669"/>
    <property type="project" value="TreeGrafter"/>
</dbReference>
<evidence type="ECO:0000256" key="9">
    <source>
        <dbReference type="PIRSR" id="PIRSR001434-2"/>
    </source>
</evidence>
<comment type="cofactor">
    <cofactor evidence="1 10">
        <name>pyridoxal 5'-phosphate</name>
        <dbReference type="ChEBI" id="CHEBI:597326"/>
    </cofactor>
</comment>
<evidence type="ECO:0000256" key="10">
    <source>
        <dbReference type="RuleBase" id="RU362118"/>
    </source>
</evidence>
<dbReference type="GO" id="GO:0018826">
    <property type="term" value="F:methionine gamma-lyase activity"/>
    <property type="evidence" value="ECO:0007669"/>
    <property type="project" value="UniProtKB-EC"/>
</dbReference>
<keyword evidence="11" id="KW-0456">Lyase</keyword>
<dbReference type="GO" id="GO:0030170">
    <property type="term" value="F:pyridoxal phosphate binding"/>
    <property type="evidence" value="ECO:0007669"/>
    <property type="project" value="InterPro"/>
</dbReference>
<evidence type="ECO:0000256" key="6">
    <source>
        <dbReference type="ARBA" id="ARBA00047199"/>
    </source>
</evidence>
<proteinExistence type="inferred from homology"/>
<evidence type="ECO:0000256" key="7">
    <source>
        <dbReference type="ARBA" id="ARBA00048780"/>
    </source>
</evidence>
<organism evidence="11 12">
    <name type="scientific">Clostridium intestinale DSM 6191</name>
    <dbReference type="NCBI Taxonomy" id="1121320"/>
    <lineage>
        <taxon>Bacteria</taxon>
        <taxon>Bacillati</taxon>
        <taxon>Bacillota</taxon>
        <taxon>Clostridia</taxon>
        <taxon>Eubacteriales</taxon>
        <taxon>Clostridiaceae</taxon>
        <taxon>Clostridium</taxon>
    </lineage>
</organism>
<dbReference type="RefSeq" id="WP_073021654.1">
    <property type="nucleotide sequence ID" value="NZ_FQXU01000012.1"/>
</dbReference>
<dbReference type="InterPro" id="IPR015421">
    <property type="entry name" value="PyrdxlP-dep_Trfase_major"/>
</dbReference>
<dbReference type="GO" id="GO:0004124">
    <property type="term" value="F:cysteine synthase activity"/>
    <property type="evidence" value="ECO:0007669"/>
    <property type="project" value="TreeGrafter"/>
</dbReference>
<evidence type="ECO:0000313" key="11">
    <source>
        <dbReference type="EMBL" id="SHI29417.1"/>
    </source>
</evidence>
<comment type="catalytic activity">
    <reaction evidence="8">
        <text>L-methionine + H2O = methanethiol + 2-oxobutanoate + NH4(+)</text>
        <dbReference type="Rhea" id="RHEA:23800"/>
        <dbReference type="ChEBI" id="CHEBI:15377"/>
        <dbReference type="ChEBI" id="CHEBI:16007"/>
        <dbReference type="ChEBI" id="CHEBI:16763"/>
        <dbReference type="ChEBI" id="CHEBI:28938"/>
        <dbReference type="ChEBI" id="CHEBI:57844"/>
        <dbReference type="EC" id="4.4.1.11"/>
    </reaction>
    <physiologicalReaction direction="left-to-right" evidence="8">
        <dbReference type="Rhea" id="RHEA:23801"/>
    </physiologicalReaction>
</comment>
<dbReference type="EMBL" id="FQXU01000012">
    <property type="protein sequence ID" value="SHI29417.1"/>
    <property type="molecule type" value="Genomic_DNA"/>
</dbReference>
<dbReference type="GO" id="GO:0019346">
    <property type="term" value="P:transsulfuration"/>
    <property type="evidence" value="ECO:0007669"/>
    <property type="project" value="InterPro"/>
</dbReference>
<evidence type="ECO:0000313" key="12">
    <source>
        <dbReference type="Proteomes" id="UP000184241"/>
    </source>
</evidence>
<feature type="modified residue" description="N6-(pyridoxal phosphate)lysine" evidence="9">
    <location>
        <position position="202"/>
    </location>
</feature>
<evidence type="ECO:0000256" key="1">
    <source>
        <dbReference type="ARBA" id="ARBA00001933"/>
    </source>
</evidence>
<gene>
    <name evidence="11" type="ORF">SAMN02745941_03541</name>
</gene>
<dbReference type="InterPro" id="IPR000277">
    <property type="entry name" value="Cys/Met-Metab_PyrdxlP-dep_enz"/>
</dbReference>
<dbReference type="Gene3D" id="3.40.640.10">
    <property type="entry name" value="Type I PLP-dependent aspartate aminotransferase-like (Major domain)"/>
    <property type="match status" value="1"/>
</dbReference>
<keyword evidence="4 9" id="KW-0663">Pyridoxal phosphate</keyword>
<evidence type="ECO:0000256" key="2">
    <source>
        <dbReference type="ARBA" id="ARBA00009077"/>
    </source>
</evidence>
<dbReference type="InterPro" id="IPR015424">
    <property type="entry name" value="PyrdxlP-dep_Trfase"/>
</dbReference>
<dbReference type="GO" id="GO:0003961">
    <property type="term" value="F:O-acetylhomoserine aminocarboxypropyltransferase activity"/>
    <property type="evidence" value="ECO:0007669"/>
    <property type="project" value="TreeGrafter"/>
</dbReference>
<reference evidence="11 12" key="1">
    <citation type="submission" date="2016-11" db="EMBL/GenBank/DDBJ databases">
        <authorList>
            <person name="Jaros S."/>
            <person name="Januszkiewicz K."/>
            <person name="Wedrychowicz H."/>
        </authorList>
    </citation>
    <scope>NUCLEOTIDE SEQUENCE [LARGE SCALE GENOMIC DNA]</scope>
    <source>
        <strain evidence="11 12">DSM 6191</strain>
    </source>
</reference>
<dbReference type="SUPFAM" id="SSF53383">
    <property type="entry name" value="PLP-dependent transferases"/>
    <property type="match status" value="1"/>
</dbReference>
<dbReference type="Pfam" id="PF01053">
    <property type="entry name" value="Cys_Met_Meta_PP"/>
    <property type="match status" value="1"/>
</dbReference>
<dbReference type="PANTHER" id="PTHR43797">
    <property type="entry name" value="HOMOCYSTEINE/CYSTEINE SYNTHASE"/>
    <property type="match status" value="1"/>
</dbReference>
<comment type="similarity">
    <text evidence="2 10">Belongs to the trans-sulfuration enzymes family.</text>
</comment>
<dbReference type="EC" id="4.4.1.2" evidence="5"/>